<dbReference type="Proteomes" id="UP000829720">
    <property type="component" value="Unassembled WGS sequence"/>
</dbReference>
<accession>A0A8T3D9Y0</accession>
<evidence type="ECO:0000313" key="1">
    <source>
        <dbReference type="EMBL" id="KAI1891638.1"/>
    </source>
</evidence>
<gene>
    <name evidence="1" type="ORF">AGOR_G00145840</name>
</gene>
<protein>
    <submittedName>
        <fullName evidence="1">Uncharacterized protein</fullName>
    </submittedName>
</protein>
<proteinExistence type="predicted"/>
<evidence type="ECO:0000313" key="2">
    <source>
        <dbReference type="Proteomes" id="UP000829720"/>
    </source>
</evidence>
<comment type="caution">
    <text evidence="1">The sequence shown here is derived from an EMBL/GenBank/DDBJ whole genome shotgun (WGS) entry which is preliminary data.</text>
</comment>
<keyword evidence="2" id="KW-1185">Reference proteome</keyword>
<dbReference type="AlphaFoldDB" id="A0A8T3D9Y0"/>
<reference evidence="1" key="1">
    <citation type="submission" date="2021-01" db="EMBL/GenBank/DDBJ databases">
        <authorList>
            <person name="Zahm M."/>
            <person name="Roques C."/>
            <person name="Cabau C."/>
            <person name="Klopp C."/>
            <person name="Donnadieu C."/>
            <person name="Jouanno E."/>
            <person name="Lampietro C."/>
            <person name="Louis A."/>
            <person name="Herpin A."/>
            <person name="Echchiki A."/>
            <person name="Berthelot C."/>
            <person name="Parey E."/>
            <person name="Roest-Crollius H."/>
            <person name="Braasch I."/>
            <person name="Postlethwait J."/>
            <person name="Bobe J."/>
            <person name="Montfort J."/>
            <person name="Bouchez O."/>
            <person name="Begum T."/>
            <person name="Mejri S."/>
            <person name="Adams A."/>
            <person name="Chen W.-J."/>
            <person name="Guiguen Y."/>
        </authorList>
    </citation>
    <scope>NUCLEOTIDE SEQUENCE</scope>
    <source>
        <tissue evidence="1">Blood</tissue>
    </source>
</reference>
<name>A0A8T3D9Y0_9TELE</name>
<organism evidence="1 2">
    <name type="scientific">Albula goreensis</name>
    <dbReference type="NCBI Taxonomy" id="1534307"/>
    <lineage>
        <taxon>Eukaryota</taxon>
        <taxon>Metazoa</taxon>
        <taxon>Chordata</taxon>
        <taxon>Craniata</taxon>
        <taxon>Vertebrata</taxon>
        <taxon>Euteleostomi</taxon>
        <taxon>Actinopterygii</taxon>
        <taxon>Neopterygii</taxon>
        <taxon>Teleostei</taxon>
        <taxon>Albuliformes</taxon>
        <taxon>Albulidae</taxon>
        <taxon>Albula</taxon>
    </lineage>
</organism>
<sequence length="103" mass="11676">MPRNDSGTVISHYPLASLLPWPPGGPQTLELEPPLLEEEGGVALQRYQPRAPDSSPRHWVSESPCLHPSVHHSVHLCLSHRVCSGRLSFCWLYHQTFHQFSFN</sequence>
<dbReference type="EMBL" id="JAERUA010000013">
    <property type="protein sequence ID" value="KAI1891638.1"/>
    <property type="molecule type" value="Genomic_DNA"/>
</dbReference>